<keyword evidence="1" id="KW-0812">Transmembrane</keyword>
<keyword evidence="1" id="KW-1133">Transmembrane helix</keyword>
<sequence length="47" mass="5333">MTRATPKLVSLRSLWFGSISVVSISLTPFFTLIPLKYRRFPCEAKAC</sequence>
<proteinExistence type="predicted"/>
<dbReference type="AlphaFoldDB" id="A0A0D0VUH3"/>
<organism evidence="2">
    <name type="scientific">Cryptococcus bacillisporus CA1280</name>
    <dbReference type="NCBI Taxonomy" id="1296109"/>
    <lineage>
        <taxon>Eukaryota</taxon>
        <taxon>Fungi</taxon>
        <taxon>Dikarya</taxon>
        <taxon>Basidiomycota</taxon>
        <taxon>Agaricomycotina</taxon>
        <taxon>Tremellomycetes</taxon>
        <taxon>Tremellales</taxon>
        <taxon>Cryptococcaceae</taxon>
        <taxon>Cryptococcus</taxon>
        <taxon>Cryptococcus gattii species complex</taxon>
    </lineage>
</organism>
<keyword evidence="1" id="KW-0472">Membrane</keyword>
<protein>
    <submittedName>
        <fullName evidence="2">Uncharacterized protein</fullName>
    </submittedName>
</protein>
<evidence type="ECO:0000313" key="2">
    <source>
        <dbReference type="EMBL" id="KIR49065.1"/>
    </source>
</evidence>
<evidence type="ECO:0000256" key="1">
    <source>
        <dbReference type="SAM" id="Phobius"/>
    </source>
</evidence>
<dbReference type="HOGENOM" id="CLU_3175366_0_0_1"/>
<accession>A0A0D0VUH3</accession>
<feature type="transmembrane region" description="Helical" evidence="1">
    <location>
        <begin position="14"/>
        <end position="35"/>
    </location>
</feature>
<dbReference type="EMBL" id="KN847975">
    <property type="protein sequence ID" value="KIR49065.1"/>
    <property type="molecule type" value="Genomic_DNA"/>
</dbReference>
<name>A0A0D0VUH3_CRYGA</name>
<gene>
    <name evidence="2" type="ORF">I312_01214</name>
</gene>
<reference evidence="2" key="1">
    <citation type="submission" date="2015-01" db="EMBL/GenBank/DDBJ databases">
        <title>The Genome Sequence of Cryptococcus gattii CA1280.</title>
        <authorList>
            <consortium name="The Broad Institute Genomics Platform"/>
            <person name="Cuomo C."/>
            <person name="Litvintseva A."/>
            <person name="Chen Y."/>
            <person name="Heitman J."/>
            <person name="Sun S."/>
            <person name="Springer D."/>
            <person name="Dromer F."/>
            <person name="Young S."/>
            <person name="Zeng Q."/>
            <person name="Gargeya S."/>
            <person name="Abouelleil A."/>
            <person name="Alvarado L."/>
            <person name="Chapman S.B."/>
            <person name="Gainer-Dewar J."/>
            <person name="Goldberg J."/>
            <person name="Griggs A."/>
            <person name="Gujja S."/>
            <person name="Hansen M."/>
            <person name="Howarth C."/>
            <person name="Imamovic A."/>
            <person name="Larimer J."/>
            <person name="Murphy C."/>
            <person name="Naylor J."/>
            <person name="Pearson M."/>
            <person name="Priest M."/>
            <person name="Roberts A."/>
            <person name="Saif S."/>
            <person name="Shea T."/>
            <person name="Sykes S."/>
            <person name="Wortman J."/>
            <person name="Nusbaum C."/>
            <person name="Birren B."/>
        </authorList>
    </citation>
    <scope>NUCLEOTIDE SEQUENCE [LARGE SCALE GENOMIC DNA]</scope>
    <source>
        <strain evidence="2">CA1280</strain>
    </source>
</reference>